<dbReference type="InterPro" id="IPR051531">
    <property type="entry name" value="N-acetyltransferase"/>
</dbReference>
<dbReference type="RefSeq" id="WP_311819176.1">
    <property type="nucleotide sequence ID" value="NZ_JARQBN010000013.1"/>
</dbReference>
<name>A0ABU3FSY1_9ENTE</name>
<evidence type="ECO:0000259" key="1">
    <source>
        <dbReference type="PROSITE" id="PS51186"/>
    </source>
</evidence>
<feature type="domain" description="N-acetyltransferase" evidence="1">
    <location>
        <begin position="7"/>
        <end position="164"/>
    </location>
</feature>
<dbReference type="PANTHER" id="PTHR43792">
    <property type="entry name" value="GNAT FAMILY, PUTATIVE (AFU_ORTHOLOGUE AFUA_3G00765)-RELATED-RELATED"/>
    <property type="match status" value="1"/>
</dbReference>
<dbReference type="Pfam" id="PF13302">
    <property type="entry name" value="Acetyltransf_3"/>
    <property type="match status" value="1"/>
</dbReference>
<proteinExistence type="predicted"/>
<comment type="caution">
    <text evidence="2">The sequence shown here is derived from an EMBL/GenBank/DDBJ whole genome shotgun (WGS) entry which is preliminary data.</text>
</comment>
<gene>
    <name evidence="2" type="ORF">P7H59_07915</name>
</gene>
<dbReference type="Proteomes" id="UP001265301">
    <property type="component" value="Unassembled WGS sequence"/>
</dbReference>
<reference evidence="2 3" key="1">
    <citation type="submission" date="2023-03" db="EMBL/GenBank/DDBJ databases">
        <authorList>
            <person name="Shen W."/>
            <person name="Cai J."/>
        </authorList>
    </citation>
    <scope>NUCLEOTIDE SEQUENCE [LARGE SCALE GENOMIC DNA]</scope>
    <source>
        <strain evidence="2 3">B101</strain>
    </source>
</reference>
<sequence>MIETERLYLRELQVSDLPALKKILQDEETMTAYEGAFDDQMVQNWLDKQLMNYQRDGFGLWAVVLKETDEMIGQCGLTWQLVGTDQILESGYLFQREFWHQGYAIEAARACKKYAFDELQIQEIFSIIRDTNRASQKVAERNGMSRRQKIVKHYRGVEMPHDVYSIQK</sequence>
<organism evidence="2 3">
    <name type="scientific">Enterococcus viikkiensis</name>
    <dbReference type="NCBI Taxonomy" id="930854"/>
    <lineage>
        <taxon>Bacteria</taxon>
        <taxon>Bacillati</taxon>
        <taxon>Bacillota</taxon>
        <taxon>Bacilli</taxon>
        <taxon>Lactobacillales</taxon>
        <taxon>Enterococcaceae</taxon>
        <taxon>Enterococcus</taxon>
    </lineage>
</organism>
<dbReference type="Gene3D" id="3.40.630.30">
    <property type="match status" value="1"/>
</dbReference>
<keyword evidence="3" id="KW-1185">Reference proteome</keyword>
<evidence type="ECO:0000313" key="2">
    <source>
        <dbReference type="EMBL" id="MDT2828384.1"/>
    </source>
</evidence>
<accession>A0ABU3FSY1</accession>
<dbReference type="PROSITE" id="PS51186">
    <property type="entry name" value="GNAT"/>
    <property type="match status" value="1"/>
</dbReference>
<dbReference type="SUPFAM" id="SSF55729">
    <property type="entry name" value="Acyl-CoA N-acyltransferases (Nat)"/>
    <property type="match status" value="1"/>
</dbReference>
<dbReference type="EMBL" id="JARQBN010000013">
    <property type="protein sequence ID" value="MDT2828384.1"/>
    <property type="molecule type" value="Genomic_DNA"/>
</dbReference>
<dbReference type="PANTHER" id="PTHR43792:SF1">
    <property type="entry name" value="N-ACETYLTRANSFERASE DOMAIN-CONTAINING PROTEIN"/>
    <property type="match status" value="1"/>
</dbReference>
<dbReference type="InterPro" id="IPR016181">
    <property type="entry name" value="Acyl_CoA_acyltransferase"/>
</dbReference>
<protein>
    <submittedName>
        <fullName evidence="2">GNAT family N-acetyltransferase</fullName>
    </submittedName>
</protein>
<dbReference type="InterPro" id="IPR000182">
    <property type="entry name" value="GNAT_dom"/>
</dbReference>
<evidence type="ECO:0000313" key="3">
    <source>
        <dbReference type="Proteomes" id="UP001265301"/>
    </source>
</evidence>